<accession>A0A0H3A6S3</accession>
<reference evidence="5" key="1">
    <citation type="journal article" date="2009" name="Environ. Microbiol.">
        <title>Contribution of mobile genetic elements to Desulfovibrio vulgaris genome plasticity.</title>
        <authorList>
            <person name="Walker C.B."/>
            <person name="Stolyar S."/>
            <person name="Chivian D."/>
            <person name="Pinel N."/>
            <person name="Gabster J.A."/>
            <person name="Dehal P.S."/>
            <person name="He Z."/>
            <person name="Yang Z.K."/>
            <person name="Yen H.C."/>
            <person name="Zhou J."/>
            <person name="Wall J.D."/>
            <person name="Hazen T.C."/>
            <person name="Arkin A.P."/>
            <person name="Stahl D.A."/>
        </authorList>
    </citation>
    <scope>NUCLEOTIDE SEQUENCE [LARGE SCALE GENOMIC DNA]</scope>
    <source>
        <strain evidence="5">DP4</strain>
    </source>
</reference>
<protein>
    <submittedName>
        <fullName evidence="4">4-hydroxythreonine-4-phosphate dehydrogenase</fullName>
        <ecNumber evidence="4">1.1.1.262</ecNumber>
    </submittedName>
</protein>
<keyword evidence="3" id="KW-0520">NAD</keyword>
<dbReference type="PANTHER" id="PTHR30004:SF6">
    <property type="entry name" value="D-THREONATE 4-PHOSPHATE DEHYDROGENASE"/>
    <property type="match status" value="1"/>
</dbReference>
<name>A0A0H3A6S3_NITV4</name>
<sequence>MGKGNVPRGGLDRYLESAYCAGMVDHFSHKPAAPLCVTLGDSNGLGPELACRLLGEVVRRSTGTNTPTPEKGAGASARDICTSASAPDVCADGAGLQKEATAPLTTGAAQPDTSPDADTARHAAALLPFLAGRTVLCIGAEASLFAHTRKAFWTRVDTPGDALAAGPGIYLYEPPGLDGLDVRVGEATVSGGCAAGVALSAACDLLCAGVVPGVVTLPLHKAMLHTAGFDVPGHTEYLARRAGLADDEVCMHLCGDRLRVSLVTTHPPLREVADLVTRERVLRCLRLTAAFVRALGLQGPVAVCGLNPHAGESGRIGREEIEVITPAIEDARREGLAVDGPFPADTLFHRAAGGGYPAVLAMYHDQGLGPLKLLHFSDAVNVTLGLPFVRTSVDHGTGFDIAGTGRASTGSFTAALQLACMLCDAKGR</sequence>
<organism evidence="4 5">
    <name type="scientific">Nitratidesulfovibrio vulgaris (strain DP4)</name>
    <name type="common">Desulfovibrio vulgaris</name>
    <dbReference type="NCBI Taxonomy" id="391774"/>
    <lineage>
        <taxon>Bacteria</taxon>
        <taxon>Pseudomonadati</taxon>
        <taxon>Thermodesulfobacteriota</taxon>
        <taxon>Desulfovibrionia</taxon>
        <taxon>Desulfovibrionales</taxon>
        <taxon>Desulfovibrionaceae</taxon>
        <taxon>Nitratidesulfovibrio</taxon>
    </lineage>
</organism>
<dbReference type="GO" id="GO:0050570">
    <property type="term" value="F:4-hydroxythreonine-4-phosphate dehydrogenase activity"/>
    <property type="evidence" value="ECO:0007669"/>
    <property type="project" value="UniProtKB-EC"/>
</dbReference>
<dbReference type="EC" id="1.1.1.262" evidence="4"/>
<dbReference type="GO" id="GO:0046872">
    <property type="term" value="F:metal ion binding"/>
    <property type="evidence" value="ECO:0007669"/>
    <property type="project" value="UniProtKB-KW"/>
</dbReference>
<keyword evidence="1" id="KW-0479">Metal-binding</keyword>
<dbReference type="KEGG" id="dvl:Dvul_1001"/>
<evidence type="ECO:0000256" key="1">
    <source>
        <dbReference type="ARBA" id="ARBA00022723"/>
    </source>
</evidence>
<dbReference type="HOGENOM" id="CLU_040168_1_0_7"/>
<dbReference type="InterPro" id="IPR005255">
    <property type="entry name" value="PdxA_fam"/>
</dbReference>
<dbReference type="Pfam" id="PF04166">
    <property type="entry name" value="PdxA"/>
    <property type="match status" value="1"/>
</dbReference>
<dbReference type="NCBIfam" id="TIGR00557">
    <property type="entry name" value="pdxA"/>
    <property type="match status" value="1"/>
</dbReference>
<dbReference type="SUPFAM" id="SSF53659">
    <property type="entry name" value="Isocitrate/Isopropylmalate dehydrogenase-like"/>
    <property type="match status" value="1"/>
</dbReference>
<dbReference type="Proteomes" id="UP000009173">
    <property type="component" value="Chromosome"/>
</dbReference>
<evidence type="ECO:0000313" key="4">
    <source>
        <dbReference type="EMBL" id="ABM28022.1"/>
    </source>
</evidence>
<dbReference type="AlphaFoldDB" id="A0A0H3A6S3"/>
<dbReference type="EMBL" id="CP000527">
    <property type="protein sequence ID" value="ABM28022.1"/>
    <property type="molecule type" value="Genomic_DNA"/>
</dbReference>
<keyword evidence="2 4" id="KW-0560">Oxidoreductase</keyword>
<dbReference type="Gene3D" id="3.40.718.10">
    <property type="entry name" value="Isopropylmalate Dehydrogenase"/>
    <property type="match status" value="1"/>
</dbReference>
<evidence type="ECO:0000313" key="5">
    <source>
        <dbReference type="Proteomes" id="UP000009173"/>
    </source>
</evidence>
<evidence type="ECO:0000256" key="3">
    <source>
        <dbReference type="ARBA" id="ARBA00023027"/>
    </source>
</evidence>
<dbReference type="GO" id="GO:0051287">
    <property type="term" value="F:NAD binding"/>
    <property type="evidence" value="ECO:0007669"/>
    <property type="project" value="InterPro"/>
</dbReference>
<evidence type="ECO:0000256" key="2">
    <source>
        <dbReference type="ARBA" id="ARBA00023002"/>
    </source>
</evidence>
<gene>
    <name evidence="4" type="ordered locus">Dvul_1001</name>
</gene>
<dbReference type="PANTHER" id="PTHR30004">
    <property type="entry name" value="4-HYDROXYTHREONINE-4-PHOSPHATE DEHYDROGENASE"/>
    <property type="match status" value="1"/>
</dbReference>
<proteinExistence type="predicted"/>
<dbReference type="RefSeq" id="WP_011791980.1">
    <property type="nucleotide sequence ID" value="NC_008751.1"/>
</dbReference>